<accession>A0A5D0CQD8</accession>
<keyword evidence="7" id="KW-1185">Reference proteome</keyword>
<evidence type="ECO:0000256" key="1">
    <source>
        <dbReference type="ARBA" id="ARBA00005854"/>
    </source>
</evidence>
<feature type="domain" description="D-isomer specific 2-hydroxyacid dehydrogenase NAD-binding" evidence="5">
    <location>
        <begin position="108"/>
        <end position="287"/>
    </location>
</feature>
<dbReference type="InterPro" id="IPR036291">
    <property type="entry name" value="NAD(P)-bd_dom_sf"/>
</dbReference>
<dbReference type="GO" id="GO:0016618">
    <property type="term" value="F:hydroxypyruvate reductase [NAD(P)H] activity"/>
    <property type="evidence" value="ECO:0007669"/>
    <property type="project" value="TreeGrafter"/>
</dbReference>
<dbReference type="PANTHER" id="PTHR10996">
    <property type="entry name" value="2-HYDROXYACID DEHYDROGENASE-RELATED"/>
    <property type="match status" value="1"/>
</dbReference>
<dbReference type="Pfam" id="PF02826">
    <property type="entry name" value="2-Hacid_dh_C"/>
    <property type="match status" value="1"/>
</dbReference>
<reference evidence="6 7" key="1">
    <citation type="submission" date="2019-08" db="EMBL/GenBank/DDBJ databases">
        <title>Genome sequencing of Paenibacillus faecis DSM 23593(T).</title>
        <authorList>
            <person name="Kook J.-K."/>
            <person name="Park S.-N."/>
            <person name="Lim Y.K."/>
        </authorList>
    </citation>
    <scope>NUCLEOTIDE SEQUENCE [LARGE SCALE GENOMIC DNA]</scope>
    <source>
        <strain evidence="6 7">DSM 23593</strain>
    </source>
</reference>
<name>A0A5D0CQD8_9BACL</name>
<evidence type="ECO:0000259" key="5">
    <source>
        <dbReference type="Pfam" id="PF02826"/>
    </source>
</evidence>
<evidence type="ECO:0000313" key="7">
    <source>
        <dbReference type="Proteomes" id="UP000325218"/>
    </source>
</evidence>
<dbReference type="AlphaFoldDB" id="A0A5D0CQD8"/>
<evidence type="ECO:0000256" key="3">
    <source>
        <dbReference type="RuleBase" id="RU003719"/>
    </source>
</evidence>
<dbReference type="Pfam" id="PF00389">
    <property type="entry name" value="2-Hacid_dh"/>
    <property type="match status" value="1"/>
</dbReference>
<dbReference type="CDD" id="cd05301">
    <property type="entry name" value="GDH"/>
    <property type="match status" value="1"/>
</dbReference>
<dbReference type="PROSITE" id="PS00065">
    <property type="entry name" value="D_2_HYDROXYACID_DH_1"/>
    <property type="match status" value="1"/>
</dbReference>
<dbReference type="GO" id="GO:0005829">
    <property type="term" value="C:cytosol"/>
    <property type="evidence" value="ECO:0007669"/>
    <property type="project" value="TreeGrafter"/>
</dbReference>
<dbReference type="InterPro" id="IPR006140">
    <property type="entry name" value="D-isomer_DH_NAD-bd"/>
</dbReference>
<dbReference type="EMBL" id="VSDO01000003">
    <property type="protein sequence ID" value="TYA12121.1"/>
    <property type="molecule type" value="Genomic_DNA"/>
</dbReference>
<dbReference type="GO" id="GO:0030267">
    <property type="term" value="F:glyoxylate reductase (NADPH) activity"/>
    <property type="evidence" value="ECO:0007669"/>
    <property type="project" value="TreeGrafter"/>
</dbReference>
<dbReference type="GO" id="GO:0051287">
    <property type="term" value="F:NAD binding"/>
    <property type="evidence" value="ECO:0007669"/>
    <property type="project" value="InterPro"/>
</dbReference>
<comment type="similarity">
    <text evidence="1 3">Belongs to the D-isomer specific 2-hydroxyacid dehydrogenase family.</text>
</comment>
<sequence length="329" mass="35970">MKPKVYIARSLPEPAAAFLERHCRCSYWRGPGEIDADTLAERIGDAEGLLVTGTPIDGSVLKAGPALRVVSNLSAGYNNLDLRAFRERGILATHTPYVLDNTVADLAMALILSSARRVAELDRLVKEGRWVSGMDEQLFGLDVHHKRLGIIGMGRIGEAVARRARLGFEMDVVYYSRSRKPEVEQQLGVGYSSLEELLRTSDYVVLLTPLTPETRHLMNEERFKLMKRSAVFVNVSRGETVQEEALIRALEGRLIAGAGLDVYEQEPIGAGHPFLGMNNVVTLPHIGSATAETRNRMAMSAVTNLVNALTGRGPTDVVPELGGRLDAGQ</sequence>
<keyword evidence="2 3" id="KW-0560">Oxidoreductase</keyword>
<dbReference type="InterPro" id="IPR006139">
    <property type="entry name" value="D-isomer_2_OHA_DH_cat_dom"/>
</dbReference>
<dbReference type="SUPFAM" id="SSF52283">
    <property type="entry name" value="Formate/glycerate dehydrogenase catalytic domain-like"/>
    <property type="match status" value="1"/>
</dbReference>
<evidence type="ECO:0000256" key="2">
    <source>
        <dbReference type="ARBA" id="ARBA00023002"/>
    </source>
</evidence>
<dbReference type="OrthoDB" id="9805416at2"/>
<evidence type="ECO:0000313" key="6">
    <source>
        <dbReference type="EMBL" id="TYA12121.1"/>
    </source>
</evidence>
<dbReference type="PANTHER" id="PTHR10996:SF283">
    <property type="entry name" value="GLYOXYLATE_HYDROXYPYRUVATE REDUCTASE B"/>
    <property type="match status" value="1"/>
</dbReference>
<organism evidence="6 7">
    <name type="scientific">Paenibacillus faecis</name>
    <dbReference type="NCBI Taxonomy" id="862114"/>
    <lineage>
        <taxon>Bacteria</taxon>
        <taxon>Bacillati</taxon>
        <taxon>Bacillota</taxon>
        <taxon>Bacilli</taxon>
        <taxon>Bacillales</taxon>
        <taxon>Paenibacillaceae</taxon>
        <taxon>Paenibacillus</taxon>
    </lineage>
</organism>
<dbReference type="SUPFAM" id="SSF51735">
    <property type="entry name" value="NAD(P)-binding Rossmann-fold domains"/>
    <property type="match status" value="1"/>
</dbReference>
<proteinExistence type="inferred from homology"/>
<comment type="caution">
    <text evidence="6">The sequence shown here is derived from an EMBL/GenBank/DDBJ whole genome shotgun (WGS) entry which is preliminary data.</text>
</comment>
<evidence type="ECO:0000259" key="4">
    <source>
        <dbReference type="Pfam" id="PF00389"/>
    </source>
</evidence>
<dbReference type="RefSeq" id="WP_148453530.1">
    <property type="nucleotide sequence ID" value="NZ_VSDO01000003.1"/>
</dbReference>
<gene>
    <name evidence="6" type="ORF">FRY98_15470</name>
</gene>
<dbReference type="InterPro" id="IPR029752">
    <property type="entry name" value="D-isomer_DH_CS1"/>
</dbReference>
<dbReference type="Gene3D" id="3.40.50.720">
    <property type="entry name" value="NAD(P)-binding Rossmann-like Domain"/>
    <property type="match status" value="2"/>
</dbReference>
<feature type="domain" description="D-isomer specific 2-hydroxyacid dehydrogenase catalytic" evidence="4">
    <location>
        <begin position="6"/>
        <end position="318"/>
    </location>
</feature>
<dbReference type="FunFam" id="3.40.50.720:FF:000462">
    <property type="entry name" value="Glyoxylate reductase (NADP+)"/>
    <property type="match status" value="1"/>
</dbReference>
<protein>
    <submittedName>
        <fullName evidence="6">D-glycerate dehydrogenase</fullName>
    </submittedName>
</protein>
<dbReference type="Proteomes" id="UP000325218">
    <property type="component" value="Unassembled WGS sequence"/>
</dbReference>
<dbReference type="InterPro" id="IPR050223">
    <property type="entry name" value="D-isomer_2-hydroxyacid_DH"/>
</dbReference>